<accession>A0A517M601</accession>
<dbReference type="AlphaFoldDB" id="A0A517M601"/>
<gene>
    <name evidence="1" type="ORF">EC9_45070</name>
</gene>
<dbReference type="OrthoDB" id="9146593at2"/>
<sequence>MVHNQQINRRIMLRGLGVAMGLPLLEAMTPMARSVMAAPSSKTLPTRMACVFFPNGVIVPKWQPAKGPELVLGESLQALQPLKHKLTMVSGLALDNGRAKKDGAGDHARAGSTFLTAARPVKTSTDIKVGVSVDQLAAQQIGQETRLASIELGVLGSRNAGSCDSGYSCAYSSNVSWRSEHQPSAKETVPRLAFERLFGTGDNAATRERDFYRKSILDVVAQDARKLDKKLGTTDRRKIDEYFTGVRELERRIEMTEAEDRKGVPELELPHGRPKQFVEHADLMSDLMVVAFQTDATRVATFMLDNAGGNRSYPDIGVNDGHHQISHHSNHEGKVANLQKIDAHLAERLAYFLQKLDSVQEAGGTLLDHSMVLYGSGLSDGNRHRHEDLPIVIAGGARGRIKTNRHIELGEETPMANLFMSMLDIVGAPVESIGDSTGRLDQLTTS</sequence>
<name>A0A517M601_9BACT</name>
<dbReference type="Proteomes" id="UP000319557">
    <property type="component" value="Chromosome"/>
</dbReference>
<dbReference type="Pfam" id="PF07586">
    <property type="entry name" value="HXXSHH"/>
    <property type="match status" value="1"/>
</dbReference>
<protein>
    <recommendedName>
        <fullName evidence="3">DUF1552 domain-containing protein</fullName>
    </recommendedName>
</protein>
<reference evidence="1 2" key="1">
    <citation type="submission" date="2019-02" db="EMBL/GenBank/DDBJ databases">
        <title>Deep-cultivation of Planctomycetes and their phenomic and genomic characterization uncovers novel biology.</title>
        <authorList>
            <person name="Wiegand S."/>
            <person name="Jogler M."/>
            <person name="Boedeker C."/>
            <person name="Pinto D."/>
            <person name="Vollmers J."/>
            <person name="Rivas-Marin E."/>
            <person name="Kohn T."/>
            <person name="Peeters S.H."/>
            <person name="Heuer A."/>
            <person name="Rast P."/>
            <person name="Oberbeckmann S."/>
            <person name="Bunk B."/>
            <person name="Jeske O."/>
            <person name="Meyerdierks A."/>
            <person name="Storesund J.E."/>
            <person name="Kallscheuer N."/>
            <person name="Luecker S."/>
            <person name="Lage O.M."/>
            <person name="Pohl T."/>
            <person name="Merkel B.J."/>
            <person name="Hornburger P."/>
            <person name="Mueller R.-W."/>
            <person name="Bruemmer F."/>
            <person name="Labrenz M."/>
            <person name="Spormann A.M."/>
            <person name="Op den Camp H."/>
            <person name="Overmann J."/>
            <person name="Amann R."/>
            <person name="Jetten M.S.M."/>
            <person name="Mascher T."/>
            <person name="Medema M.H."/>
            <person name="Devos D.P."/>
            <person name="Kaster A.-K."/>
            <person name="Ovreas L."/>
            <person name="Rohde M."/>
            <person name="Galperin M.Y."/>
            <person name="Jogler C."/>
        </authorList>
    </citation>
    <scope>NUCLEOTIDE SEQUENCE [LARGE SCALE GENOMIC DNA]</scope>
    <source>
        <strain evidence="1 2">EC9</strain>
    </source>
</reference>
<evidence type="ECO:0000313" key="2">
    <source>
        <dbReference type="Proteomes" id="UP000319557"/>
    </source>
</evidence>
<dbReference type="InterPro" id="IPR011447">
    <property type="entry name" value="DUF1552"/>
</dbReference>
<evidence type="ECO:0000313" key="1">
    <source>
        <dbReference type="EMBL" id="QDS90300.1"/>
    </source>
</evidence>
<evidence type="ECO:0008006" key="3">
    <source>
        <dbReference type="Google" id="ProtNLM"/>
    </source>
</evidence>
<proteinExistence type="predicted"/>
<dbReference type="RefSeq" id="WP_145348133.1">
    <property type="nucleotide sequence ID" value="NZ_CP036261.1"/>
</dbReference>
<organism evidence="1 2">
    <name type="scientific">Rosistilla ulvae</name>
    <dbReference type="NCBI Taxonomy" id="1930277"/>
    <lineage>
        <taxon>Bacteria</taxon>
        <taxon>Pseudomonadati</taxon>
        <taxon>Planctomycetota</taxon>
        <taxon>Planctomycetia</taxon>
        <taxon>Pirellulales</taxon>
        <taxon>Pirellulaceae</taxon>
        <taxon>Rosistilla</taxon>
    </lineage>
</organism>
<keyword evidence="2" id="KW-1185">Reference proteome</keyword>
<dbReference type="KEGG" id="ruv:EC9_45070"/>
<dbReference type="EMBL" id="CP036261">
    <property type="protein sequence ID" value="QDS90300.1"/>
    <property type="molecule type" value="Genomic_DNA"/>
</dbReference>